<feature type="coiled-coil region" evidence="1">
    <location>
        <begin position="123"/>
        <end position="168"/>
    </location>
</feature>
<comment type="caution">
    <text evidence="3">The sequence shown here is derived from an EMBL/GenBank/DDBJ whole genome shotgun (WGS) entry which is preliminary data.</text>
</comment>
<feature type="region of interest" description="Disordered" evidence="2">
    <location>
        <begin position="1"/>
        <end position="36"/>
    </location>
</feature>
<dbReference type="AlphaFoldDB" id="A0A6L2L0V2"/>
<gene>
    <name evidence="3" type="ORF">Tci_027084</name>
</gene>
<dbReference type="EMBL" id="BKCJ010003441">
    <property type="protein sequence ID" value="GEU55106.1"/>
    <property type="molecule type" value="Genomic_DNA"/>
</dbReference>
<proteinExistence type="predicted"/>
<accession>A0A6L2L0V2</accession>
<feature type="coiled-coil region" evidence="1">
    <location>
        <begin position="288"/>
        <end position="315"/>
    </location>
</feature>
<evidence type="ECO:0000256" key="1">
    <source>
        <dbReference type="SAM" id="Coils"/>
    </source>
</evidence>
<keyword evidence="1" id="KW-0175">Coiled coil</keyword>
<reference evidence="3" key="1">
    <citation type="journal article" date="2019" name="Sci. Rep.">
        <title>Draft genome of Tanacetum cinerariifolium, the natural source of mosquito coil.</title>
        <authorList>
            <person name="Yamashiro T."/>
            <person name="Shiraishi A."/>
            <person name="Satake H."/>
            <person name="Nakayama K."/>
        </authorList>
    </citation>
    <scope>NUCLEOTIDE SEQUENCE</scope>
</reference>
<evidence type="ECO:0000313" key="3">
    <source>
        <dbReference type="EMBL" id="GEU55106.1"/>
    </source>
</evidence>
<sequence length="356" mass="40943">MRKPSPRVQDAKGDMDSTEFPRIISSSDDEALDKEDISKQERIDEIDVDEDIALMIIDAVVDATQVTTAIVDIPVNAAETIVTTPTITTESTKTNVKVTQASKRKEEGLIEEPEMPKKRKHQIKADKELAKKLQAKINEEDRLARERAQKEQEENNALINTCDDIQAKIDADAQLAQRLHEEEHLHLTDAEKAKLFMEFIKKRRKFFAAKKDEEKRNKPPTKAQQRSIMSTYLKNMDGWKIRSLKKKSFAKIQELFDKVMKRINTFVDYRTQLVVEGSKKDEVTEGSLKRAGEEIEQENAKKQKMKDDKESTELKQCLEIVPDDEDDVTIDATPLSSKSPKIVDYKIYKEEKKSYI</sequence>
<protein>
    <submittedName>
        <fullName evidence="3">Uncharacterized protein</fullName>
    </submittedName>
</protein>
<name>A0A6L2L0V2_TANCI</name>
<organism evidence="3">
    <name type="scientific">Tanacetum cinerariifolium</name>
    <name type="common">Dalmatian daisy</name>
    <name type="synonym">Chrysanthemum cinerariifolium</name>
    <dbReference type="NCBI Taxonomy" id="118510"/>
    <lineage>
        <taxon>Eukaryota</taxon>
        <taxon>Viridiplantae</taxon>
        <taxon>Streptophyta</taxon>
        <taxon>Embryophyta</taxon>
        <taxon>Tracheophyta</taxon>
        <taxon>Spermatophyta</taxon>
        <taxon>Magnoliopsida</taxon>
        <taxon>eudicotyledons</taxon>
        <taxon>Gunneridae</taxon>
        <taxon>Pentapetalae</taxon>
        <taxon>asterids</taxon>
        <taxon>campanulids</taxon>
        <taxon>Asterales</taxon>
        <taxon>Asteraceae</taxon>
        <taxon>Asteroideae</taxon>
        <taxon>Anthemideae</taxon>
        <taxon>Anthemidinae</taxon>
        <taxon>Tanacetum</taxon>
    </lineage>
</organism>
<evidence type="ECO:0000256" key="2">
    <source>
        <dbReference type="SAM" id="MobiDB-lite"/>
    </source>
</evidence>